<keyword evidence="6 10" id="KW-0418">Kinase</keyword>
<dbReference type="Gene3D" id="1.10.287.130">
    <property type="match status" value="1"/>
</dbReference>
<dbReference type="GO" id="GO:0000155">
    <property type="term" value="F:phosphorelay sensor kinase activity"/>
    <property type="evidence" value="ECO:0007669"/>
    <property type="project" value="InterPro"/>
</dbReference>
<feature type="domain" description="Histidine kinase" evidence="9">
    <location>
        <begin position="228"/>
        <end position="430"/>
    </location>
</feature>
<keyword evidence="11" id="KW-1185">Reference proteome</keyword>
<gene>
    <name evidence="10" type="ORF">SAMN05421664_2091</name>
</gene>
<dbReference type="InterPro" id="IPR050428">
    <property type="entry name" value="TCS_sensor_his_kinase"/>
</dbReference>
<dbReference type="RefSeq" id="WP_089755695.1">
    <property type="nucleotide sequence ID" value="NZ_FNKL01000003.1"/>
</dbReference>
<dbReference type="SUPFAM" id="SSF55874">
    <property type="entry name" value="ATPase domain of HSP90 chaperone/DNA topoisomerase II/histidine kinase"/>
    <property type="match status" value="1"/>
</dbReference>
<dbReference type="PANTHER" id="PTHR45436:SF5">
    <property type="entry name" value="SENSOR HISTIDINE KINASE TRCS"/>
    <property type="match status" value="1"/>
</dbReference>
<proteinExistence type="predicted"/>
<dbReference type="CDD" id="cd00082">
    <property type="entry name" value="HisKA"/>
    <property type="match status" value="1"/>
</dbReference>
<reference evidence="11" key="1">
    <citation type="submission" date="2016-10" db="EMBL/GenBank/DDBJ databases">
        <authorList>
            <person name="Varghese N."/>
            <person name="Submissions S."/>
        </authorList>
    </citation>
    <scope>NUCLEOTIDE SEQUENCE [LARGE SCALE GENOMIC DNA]</scope>
    <source>
        <strain evidence="11">DSM 17072</strain>
    </source>
</reference>
<evidence type="ECO:0000256" key="6">
    <source>
        <dbReference type="ARBA" id="ARBA00022777"/>
    </source>
</evidence>
<keyword evidence="3" id="KW-0597">Phosphoprotein</keyword>
<evidence type="ECO:0000313" key="10">
    <source>
        <dbReference type="EMBL" id="SDQ66931.1"/>
    </source>
</evidence>
<dbReference type="SUPFAM" id="SSF47384">
    <property type="entry name" value="Homodimeric domain of signal transducing histidine kinase"/>
    <property type="match status" value="1"/>
</dbReference>
<protein>
    <recommendedName>
        <fullName evidence="2">histidine kinase</fullName>
        <ecNumber evidence="2">2.7.13.3</ecNumber>
    </recommendedName>
</protein>
<evidence type="ECO:0000256" key="4">
    <source>
        <dbReference type="ARBA" id="ARBA00022679"/>
    </source>
</evidence>
<evidence type="ECO:0000259" key="9">
    <source>
        <dbReference type="PROSITE" id="PS50109"/>
    </source>
</evidence>
<evidence type="ECO:0000256" key="2">
    <source>
        <dbReference type="ARBA" id="ARBA00012438"/>
    </source>
</evidence>
<feature type="transmembrane region" description="Helical" evidence="8">
    <location>
        <begin position="12"/>
        <end position="30"/>
    </location>
</feature>
<dbReference type="InterPro" id="IPR036890">
    <property type="entry name" value="HATPase_C_sf"/>
</dbReference>
<dbReference type="InterPro" id="IPR005467">
    <property type="entry name" value="His_kinase_dom"/>
</dbReference>
<keyword evidence="5 8" id="KW-0812">Transmembrane</keyword>
<evidence type="ECO:0000256" key="7">
    <source>
        <dbReference type="ARBA" id="ARBA00022989"/>
    </source>
</evidence>
<dbReference type="PROSITE" id="PS50109">
    <property type="entry name" value="HIS_KIN"/>
    <property type="match status" value="1"/>
</dbReference>
<name>A0A1H1CRM3_9FLAO</name>
<feature type="transmembrane region" description="Helical" evidence="8">
    <location>
        <begin position="140"/>
        <end position="161"/>
    </location>
</feature>
<dbReference type="InterPro" id="IPR003661">
    <property type="entry name" value="HisK_dim/P_dom"/>
</dbReference>
<keyword evidence="7 8" id="KW-1133">Transmembrane helix</keyword>
<dbReference type="SMART" id="SM00387">
    <property type="entry name" value="HATPase_c"/>
    <property type="match status" value="1"/>
</dbReference>
<evidence type="ECO:0000256" key="1">
    <source>
        <dbReference type="ARBA" id="ARBA00000085"/>
    </source>
</evidence>
<organism evidence="10 11">
    <name type="scientific">Chryseobacterium soldanellicola</name>
    <dbReference type="NCBI Taxonomy" id="311333"/>
    <lineage>
        <taxon>Bacteria</taxon>
        <taxon>Pseudomonadati</taxon>
        <taxon>Bacteroidota</taxon>
        <taxon>Flavobacteriia</taxon>
        <taxon>Flavobacteriales</taxon>
        <taxon>Weeksellaceae</taxon>
        <taxon>Chryseobacterium group</taxon>
        <taxon>Chryseobacterium</taxon>
    </lineage>
</organism>
<dbReference type="AlphaFoldDB" id="A0A1H1CRM3"/>
<dbReference type="OrthoDB" id="1522504at2"/>
<dbReference type="CDD" id="cd00075">
    <property type="entry name" value="HATPase"/>
    <property type="match status" value="1"/>
</dbReference>
<keyword evidence="4" id="KW-0808">Transferase</keyword>
<evidence type="ECO:0000256" key="5">
    <source>
        <dbReference type="ARBA" id="ARBA00022692"/>
    </source>
</evidence>
<dbReference type="PANTHER" id="PTHR45436">
    <property type="entry name" value="SENSOR HISTIDINE KINASE YKOH"/>
    <property type="match status" value="1"/>
</dbReference>
<dbReference type="InterPro" id="IPR036097">
    <property type="entry name" value="HisK_dim/P_sf"/>
</dbReference>
<dbReference type="Gene3D" id="3.30.565.10">
    <property type="entry name" value="Histidine kinase-like ATPase, C-terminal domain"/>
    <property type="match status" value="1"/>
</dbReference>
<dbReference type="InterPro" id="IPR003594">
    <property type="entry name" value="HATPase_dom"/>
</dbReference>
<dbReference type="Proteomes" id="UP000199627">
    <property type="component" value="Unassembled WGS sequence"/>
</dbReference>
<dbReference type="STRING" id="311333.SAMN05421664_2091"/>
<comment type="catalytic activity">
    <reaction evidence="1">
        <text>ATP + protein L-histidine = ADP + protein N-phospho-L-histidine.</text>
        <dbReference type="EC" id="2.7.13.3"/>
    </reaction>
</comment>
<dbReference type="EC" id="2.7.13.3" evidence="2"/>
<evidence type="ECO:0000256" key="8">
    <source>
        <dbReference type="SAM" id="Phobius"/>
    </source>
</evidence>
<dbReference type="Pfam" id="PF02518">
    <property type="entry name" value="HATPase_c"/>
    <property type="match status" value="1"/>
</dbReference>
<dbReference type="EMBL" id="FNKL01000003">
    <property type="protein sequence ID" value="SDQ66931.1"/>
    <property type="molecule type" value="Genomic_DNA"/>
</dbReference>
<evidence type="ECO:0000313" key="11">
    <source>
        <dbReference type="Proteomes" id="UP000199627"/>
    </source>
</evidence>
<keyword evidence="8" id="KW-0472">Membrane</keyword>
<evidence type="ECO:0000256" key="3">
    <source>
        <dbReference type="ARBA" id="ARBA00022553"/>
    </source>
</evidence>
<sequence length="430" mass="49699">MKPLLTKTTKPFIIYVLIILVISIPVYYFVVDTIWKSELDEHNLTIAEKTAYEFNNLKLSDKELEKSINLWNQIQPGADIEKMPFKCVKKDHFFTIEKQKSFTSKPEIERYRCLKTIVYINKKAFLFTIETNIEESQETVAAIALITVFFFVLIVIGLLFLNKKLSASIWKPFRNTLDRLKTFNLNNQTKIEFEKTDITEFEELNQSLNKLIEHTVSVFKTQKEFTENASHELQTPLAILKNKLDILLQNEDLTQKQYQIAEEMNKALTRSSRINKNLLLLAKIDNNQFDNSEIIQFDGLLDQSMDMLQEHFEQKNISVHKNISSDVQVNGNGSLAEIMINNLILNAIRHTSNEGTISVKLTDSVFEIANSGTEKLNTDLLFKRFSKLSTDKNGSGLGLAIISEICKFHQWTINYKFENNSHVFSVMMNN</sequence>
<accession>A0A1H1CRM3</accession>
<dbReference type="GO" id="GO:0005886">
    <property type="term" value="C:plasma membrane"/>
    <property type="evidence" value="ECO:0007669"/>
    <property type="project" value="TreeGrafter"/>
</dbReference>
<dbReference type="Pfam" id="PF00512">
    <property type="entry name" value="HisKA"/>
    <property type="match status" value="1"/>
</dbReference>
<dbReference type="SMART" id="SM00388">
    <property type="entry name" value="HisKA"/>
    <property type="match status" value="1"/>
</dbReference>